<feature type="domain" description="Beta-lactamase-related" evidence="1">
    <location>
        <begin position="50"/>
        <end position="350"/>
    </location>
</feature>
<dbReference type="InterPro" id="IPR023650">
    <property type="entry name" value="Beta-lactam_class-A_AS"/>
</dbReference>
<organism evidence="2 3">
    <name type="scientific">Glycomyces sambucus</name>
    <dbReference type="NCBI Taxonomy" id="380244"/>
    <lineage>
        <taxon>Bacteria</taxon>
        <taxon>Bacillati</taxon>
        <taxon>Actinomycetota</taxon>
        <taxon>Actinomycetes</taxon>
        <taxon>Glycomycetales</taxon>
        <taxon>Glycomycetaceae</taxon>
        <taxon>Glycomyces</taxon>
    </lineage>
</organism>
<dbReference type="Gene3D" id="3.40.710.10">
    <property type="entry name" value="DD-peptidase/beta-lactamase superfamily"/>
    <property type="match status" value="1"/>
</dbReference>
<dbReference type="PROSITE" id="PS51257">
    <property type="entry name" value="PROKAR_LIPOPROTEIN"/>
    <property type="match status" value="1"/>
</dbReference>
<dbReference type="InterPro" id="IPR050491">
    <property type="entry name" value="AmpC-like"/>
</dbReference>
<dbReference type="Pfam" id="PF00144">
    <property type="entry name" value="Beta-lactamase"/>
    <property type="match status" value="1"/>
</dbReference>
<dbReference type="Proteomes" id="UP000198662">
    <property type="component" value="Unassembled WGS sequence"/>
</dbReference>
<accession>A0A1G9D7L2</accession>
<proteinExistence type="predicted"/>
<name>A0A1G9D7L2_9ACTN</name>
<sequence length="550" mass="55190">MRRIPTIIAAAFLAAACTSVEEGPDSGAEAPACDPDLVSALGKWADAGFSGAVAVTGGGTECRAAFGTADGTAPNTDDTVFAIGSVSKGFTAAAILGLADDGALALDDKAGDLLPGLTGPAADATVEQLLLHTSGLEGEHGSDHEPLDRDEAITAISGFTSAFEPGSDFGYSNGGYTLLALIVDEVTGSYRDHMAGEVLTLGGEPFGGFWDGEPAAPGPRAVGTVDGEPSTENGGFPGPYWAMEGNGDLAMTAGNLADWTKALFEGEVISPAAVETLTGTAFDNGDGTAEIPGWVSVGPDMFGTPFVTASGGGGDTGHNATAVWLPDLGMSIAVTSNSEEVIAGDLAQAIAPALAAGEEVPVPEGHAEADPEELAAAEGTYTLETGGTYTVAATEDGLDVAAAGADAVTAMFASADYTAEDVAAHEDLVAALLAGETDAGREELDALEGDLGDIERVELAGTAEEQGELRTYATLFTADGELLVWYALDERGGVGAVTLGAEPPAFTLVPTGEGEYRRELTGAGDGVRVAFADGLMTVTGPAGSVEATRD</sequence>
<evidence type="ECO:0000313" key="3">
    <source>
        <dbReference type="Proteomes" id="UP000198662"/>
    </source>
</evidence>
<dbReference type="PANTHER" id="PTHR46825:SF9">
    <property type="entry name" value="BETA-LACTAMASE-RELATED DOMAIN-CONTAINING PROTEIN"/>
    <property type="match status" value="1"/>
</dbReference>
<evidence type="ECO:0000313" key="2">
    <source>
        <dbReference type="EMBL" id="SDK59910.1"/>
    </source>
</evidence>
<evidence type="ECO:0000259" key="1">
    <source>
        <dbReference type="Pfam" id="PF00144"/>
    </source>
</evidence>
<dbReference type="EMBL" id="FNGF01000001">
    <property type="protein sequence ID" value="SDK59910.1"/>
    <property type="molecule type" value="Genomic_DNA"/>
</dbReference>
<dbReference type="PANTHER" id="PTHR46825">
    <property type="entry name" value="D-ALANYL-D-ALANINE-CARBOXYPEPTIDASE/ENDOPEPTIDASE AMPH"/>
    <property type="match status" value="1"/>
</dbReference>
<gene>
    <name evidence="2" type="ORF">SAMN05216298_0725</name>
</gene>
<dbReference type="InterPro" id="IPR012338">
    <property type="entry name" value="Beta-lactam/transpept-like"/>
</dbReference>
<dbReference type="InterPro" id="IPR001466">
    <property type="entry name" value="Beta-lactam-related"/>
</dbReference>
<dbReference type="RefSeq" id="WP_176953170.1">
    <property type="nucleotide sequence ID" value="NZ_FNGF01000001.1"/>
</dbReference>
<protein>
    <submittedName>
        <fullName evidence="2">CubicO group peptidase, beta-lactamase class C family</fullName>
    </submittedName>
</protein>
<dbReference type="STRING" id="380244.SAMN05216298_0725"/>
<keyword evidence="3" id="KW-1185">Reference proteome</keyword>
<reference evidence="3" key="1">
    <citation type="submission" date="2016-10" db="EMBL/GenBank/DDBJ databases">
        <authorList>
            <person name="Varghese N."/>
            <person name="Submissions S."/>
        </authorList>
    </citation>
    <scope>NUCLEOTIDE SEQUENCE [LARGE SCALE GENOMIC DNA]</scope>
    <source>
        <strain evidence="3">CGMCC 4.3147</strain>
    </source>
</reference>
<dbReference type="AlphaFoldDB" id="A0A1G9D7L2"/>
<dbReference type="PROSITE" id="PS00146">
    <property type="entry name" value="BETA_LACTAMASE_A"/>
    <property type="match status" value="1"/>
</dbReference>
<dbReference type="SUPFAM" id="SSF56601">
    <property type="entry name" value="beta-lactamase/transpeptidase-like"/>
    <property type="match status" value="1"/>
</dbReference>